<evidence type="ECO:0000256" key="1">
    <source>
        <dbReference type="SAM" id="MobiDB-lite"/>
    </source>
</evidence>
<feature type="compositionally biased region" description="Basic residues" evidence="1">
    <location>
        <begin position="76"/>
        <end position="85"/>
    </location>
</feature>
<feature type="compositionally biased region" description="Basic and acidic residues" evidence="1">
    <location>
        <begin position="110"/>
        <end position="119"/>
    </location>
</feature>
<dbReference type="OrthoDB" id="5101433at2759"/>
<feature type="compositionally biased region" description="Basic and acidic residues" evidence="1">
    <location>
        <begin position="61"/>
        <end position="75"/>
    </location>
</feature>
<reference evidence="2" key="1">
    <citation type="submission" date="2022-10" db="EMBL/GenBank/DDBJ databases">
        <title>Fusarium specimens isolated from Avocado Roots.</title>
        <authorList>
            <person name="Stajich J."/>
            <person name="Roper C."/>
            <person name="Heimlech-Rivalta G."/>
        </authorList>
    </citation>
    <scope>NUCLEOTIDE SEQUENCE</scope>
    <source>
        <strain evidence="2">CF00143</strain>
    </source>
</reference>
<dbReference type="Proteomes" id="UP001152130">
    <property type="component" value="Unassembled WGS sequence"/>
</dbReference>
<comment type="caution">
    <text evidence="2">The sequence shown here is derived from an EMBL/GenBank/DDBJ whole genome shotgun (WGS) entry which is preliminary data.</text>
</comment>
<keyword evidence="3" id="KW-1185">Reference proteome</keyword>
<protein>
    <submittedName>
        <fullName evidence="2">Uncharacterized protein</fullName>
    </submittedName>
</protein>
<evidence type="ECO:0000313" key="2">
    <source>
        <dbReference type="EMBL" id="KAJ4016345.1"/>
    </source>
</evidence>
<proteinExistence type="predicted"/>
<sequence>MSDRRPVKIRHLENTWKCPNKACSRKSKNRLGIFNCKHCGYRYGTPYIPPPKTSNTAEASTSREKSDTTENAEKPKNKKTTKSKKTTGNEKMAENEKTTEKVETTQNADTAEKVDDKGKGKQKAG</sequence>
<feature type="compositionally biased region" description="Basic and acidic residues" evidence="1">
    <location>
        <begin position="87"/>
        <end position="103"/>
    </location>
</feature>
<organism evidence="2 3">
    <name type="scientific">Fusarium irregulare</name>
    <dbReference type="NCBI Taxonomy" id="2494466"/>
    <lineage>
        <taxon>Eukaryota</taxon>
        <taxon>Fungi</taxon>
        <taxon>Dikarya</taxon>
        <taxon>Ascomycota</taxon>
        <taxon>Pezizomycotina</taxon>
        <taxon>Sordariomycetes</taxon>
        <taxon>Hypocreomycetidae</taxon>
        <taxon>Hypocreales</taxon>
        <taxon>Nectriaceae</taxon>
        <taxon>Fusarium</taxon>
        <taxon>Fusarium incarnatum-equiseti species complex</taxon>
    </lineage>
</organism>
<dbReference type="AlphaFoldDB" id="A0A9W8UBW5"/>
<accession>A0A9W8UBW5</accession>
<feature type="region of interest" description="Disordered" evidence="1">
    <location>
        <begin position="45"/>
        <end position="125"/>
    </location>
</feature>
<evidence type="ECO:0000313" key="3">
    <source>
        <dbReference type="Proteomes" id="UP001152130"/>
    </source>
</evidence>
<gene>
    <name evidence="2" type="ORF">NW766_004538</name>
</gene>
<dbReference type="EMBL" id="JAPDHF010000006">
    <property type="protein sequence ID" value="KAJ4016345.1"/>
    <property type="molecule type" value="Genomic_DNA"/>
</dbReference>
<name>A0A9W8UBW5_9HYPO</name>